<dbReference type="GO" id="GO:0016853">
    <property type="term" value="F:isomerase activity"/>
    <property type="evidence" value="ECO:0007669"/>
    <property type="project" value="UniProtKB-KW"/>
</dbReference>
<sequence>MSIPFGINLGFAVKRLPAASEWARFVREKLNLDLVQFSFDLIDPFMPLGARVALAAQVRQAAKDFGLLIHSAQVGLACYTYNGLLHPDRAGRQAAMEWWQNAVELAAELEVEAVGGPLGAMSVPDAADPNIAERRYQDLLDSLTQITEMAESYGLRAVLVEPTPLRREFPHTIEQAVALQEDMRERAAVPIEYVLDIGHALYEPLYGKGASLEAWFTAVGEHIGVLHLQNTDFQSDSHWGFPDPRAEYDVAGFAAQVQAANLAHVPTFLEVFYSFEADDDSVLQNVISSVEHCRARLRVIA</sequence>
<dbReference type="InterPro" id="IPR013022">
    <property type="entry name" value="Xyl_isomerase-like_TIM-brl"/>
</dbReference>
<dbReference type="Gene3D" id="3.20.20.150">
    <property type="entry name" value="Divalent-metal-dependent TIM barrel enzymes"/>
    <property type="match status" value="1"/>
</dbReference>
<evidence type="ECO:0000313" key="3">
    <source>
        <dbReference type="Proteomes" id="UP000228921"/>
    </source>
</evidence>
<accession>A0A2M8P1L5</accession>
<organism evidence="2 3">
    <name type="scientific">Candidatus Thermofonsia Clade 1 bacterium</name>
    <dbReference type="NCBI Taxonomy" id="2364210"/>
    <lineage>
        <taxon>Bacteria</taxon>
        <taxon>Bacillati</taxon>
        <taxon>Chloroflexota</taxon>
        <taxon>Candidatus Thermofontia</taxon>
        <taxon>Candidatus Thermofonsia Clade 1</taxon>
    </lineage>
</organism>
<name>A0A2M8P1L5_9CHLR</name>
<gene>
    <name evidence="2" type="ORF">CUN51_03700</name>
</gene>
<evidence type="ECO:0000259" key="1">
    <source>
        <dbReference type="Pfam" id="PF01261"/>
    </source>
</evidence>
<dbReference type="SUPFAM" id="SSF51658">
    <property type="entry name" value="Xylose isomerase-like"/>
    <property type="match status" value="1"/>
</dbReference>
<dbReference type="InterPro" id="IPR050312">
    <property type="entry name" value="IolE/XylAMocC-like"/>
</dbReference>
<reference evidence="2 3" key="1">
    <citation type="submission" date="2017-11" db="EMBL/GenBank/DDBJ databases">
        <title>Evolution of Phototrophy in the Chloroflexi Phylum Driven by Horizontal Gene Transfer.</title>
        <authorList>
            <person name="Ward L.M."/>
            <person name="Hemp J."/>
            <person name="Shih P.M."/>
            <person name="Mcglynn S.E."/>
            <person name="Fischer W."/>
        </authorList>
    </citation>
    <scope>NUCLEOTIDE SEQUENCE [LARGE SCALE GENOMIC DNA]</scope>
    <source>
        <strain evidence="2">CP2_2F</strain>
    </source>
</reference>
<comment type="caution">
    <text evidence="2">The sequence shown here is derived from an EMBL/GenBank/DDBJ whole genome shotgun (WGS) entry which is preliminary data.</text>
</comment>
<feature type="domain" description="Xylose isomerase-like TIM barrel" evidence="1">
    <location>
        <begin position="46"/>
        <end position="273"/>
    </location>
</feature>
<evidence type="ECO:0000313" key="2">
    <source>
        <dbReference type="EMBL" id="PJF31443.1"/>
    </source>
</evidence>
<protein>
    <submittedName>
        <fullName evidence="2">Sugar phosphate isomerase/epimerase</fullName>
    </submittedName>
</protein>
<dbReference type="Proteomes" id="UP000228921">
    <property type="component" value="Unassembled WGS sequence"/>
</dbReference>
<proteinExistence type="predicted"/>
<keyword evidence="2" id="KW-0413">Isomerase</keyword>
<dbReference type="EMBL" id="PGTK01000003">
    <property type="protein sequence ID" value="PJF31443.1"/>
    <property type="molecule type" value="Genomic_DNA"/>
</dbReference>
<dbReference type="AlphaFoldDB" id="A0A2M8P1L5"/>
<dbReference type="InterPro" id="IPR036237">
    <property type="entry name" value="Xyl_isomerase-like_sf"/>
</dbReference>
<dbReference type="PANTHER" id="PTHR12110">
    <property type="entry name" value="HYDROXYPYRUVATE ISOMERASE"/>
    <property type="match status" value="1"/>
</dbReference>
<dbReference type="Pfam" id="PF01261">
    <property type="entry name" value="AP_endonuc_2"/>
    <property type="match status" value="1"/>
</dbReference>